<dbReference type="Pfam" id="PF01613">
    <property type="entry name" value="Flavin_Reduct"/>
    <property type="match status" value="1"/>
</dbReference>
<dbReference type="SUPFAM" id="SSF50475">
    <property type="entry name" value="FMN-binding split barrel"/>
    <property type="match status" value="1"/>
</dbReference>
<dbReference type="InterPro" id="IPR012349">
    <property type="entry name" value="Split_barrel_FMN-bd"/>
</dbReference>
<evidence type="ECO:0000256" key="1">
    <source>
        <dbReference type="ARBA" id="ARBA00001917"/>
    </source>
</evidence>
<dbReference type="InterPro" id="IPR002563">
    <property type="entry name" value="Flavin_Rdtase-like_dom"/>
</dbReference>
<reference evidence="6" key="1">
    <citation type="journal article" date="2021" name="J Fungi (Basel)">
        <title>Virulence traits and population genomics of the black yeast Aureobasidium melanogenum.</title>
        <authorList>
            <person name="Cernosa A."/>
            <person name="Sun X."/>
            <person name="Gostincar C."/>
            <person name="Fang C."/>
            <person name="Gunde-Cimerman N."/>
            <person name="Song Z."/>
        </authorList>
    </citation>
    <scope>NUCLEOTIDE SEQUENCE</scope>
    <source>
        <strain evidence="6">EXF-9911</strain>
    </source>
</reference>
<comment type="similarity">
    <text evidence="4">Belongs to the flavoredoxin family.</text>
</comment>
<evidence type="ECO:0000256" key="4">
    <source>
        <dbReference type="ARBA" id="ARBA00038054"/>
    </source>
</evidence>
<dbReference type="Gene3D" id="2.30.110.10">
    <property type="entry name" value="Electron Transport, Fmn-binding Protein, Chain A"/>
    <property type="match status" value="1"/>
</dbReference>
<proteinExistence type="inferred from homology"/>
<keyword evidence="2" id="KW-0285">Flavoprotein</keyword>
<feature type="domain" description="Flavin reductase like" evidence="5">
    <location>
        <begin position="12"/>
        <end position="133"/>
    </location>
</feature>
<protein>
    <recommendedName>
        <fullName evidence="5">Flavin reductase like domain-containing protein</fullName>
    </recommendedName>
</protein>
<evidence type="ECO:0000259" key="5">
    <source>
        <dbReference type="Pfam" id="PF01613"/>
    </source>
</evidence>
<dbReference type="GO" id="GO:0010181">
    <property type="term" value="F:FMN binding"/>
    <property type="evidence" value="ECO:0007669"/>
    <property type="project" value="InterPro"/>
</dbReference>
<dbReference type="PANTHER" id="PTHR33798">
    <property type="entry name" value="FLAVOPROTEIN OXYGENASE"/>
    <property type="match status" value="1"/>
</dbReference>
<gene>
    <name evidence="6" type="ORF">KCU76_g10122</name>
</gene>
<keyword evidence="3" id="KW-0288">FMN</keyword>
<evidence type="ECO:0000256" key="3">
    <source>
        <dbReference type="ARBA" id="ARBA00022643"/>
    </source>
</evidence>
<dbReference type="AlphaFoldDB" id="A0A9P8ED10"/>
<reference evidence="6" key="2">
    <citation type="submission" date="2021-08" db="EMBL/GenBank/DDBJ databases">
        <authorList>
            <person name="Gostincar C."/>
            <person name="Sun X."/>
            <person name="Song Z."/>
            <person name="Gunde-Cimerman N."/>
        </authorList>
    </citation>
    <scope>NUCLEOTIDE SEQUENCE</scope>
    <source>
        <strain evidence="6">EXF-9911</strain>
    </source>
</reference>
<comment type="caution">
    <text evidence="6">The sequence shown here is derived from an EMBL/GenBank/DDBJ whole genome shotgun (WGS) entry which is preliminary data.</text>
</comment>
<sequence length="154" mass="16501">MANNYTLLVSGNTPRPIGFTSTTSAEGKPNLAPFSHFQIVDHDPPVFMLAFSGRSGVSKDTLRNLRETGEAVLNGVSENMIEAVNATSVDAPHGVSEWALSDLTKAPSTTVKPARVKEAVFSIETKLLKIVDFDASQPSVDSHGCLVLLEATRF</sequence>
<evidence type="ECO:0000313" key="7">
    <source>
        <dbReference type="Proteomes" id="UP000779574"/>
    </source>
</evidence>
<dbReference type="Proteomes" id="UP000779574">
    <property type="component" value="Unassembled WGS sequence"/>
</dbReference>
<evidence type="ECO:0000256" key="2">
    <source>
        <dbReference type="ARBA" id="ARBA00022630"/>
    </source>
</evidence>
<evidence type="ECO:0000313" key="6">
    <source>
        <dbReference type="EMBL" id="KAG9687725.1"/>
    </source>
</evidence>
<accession>A0A9P8ED10</accession>
<organism evidence="6 7">
    <name type="scientific">Aureobasidium melanogenum</name>
    <name type="common">Aureobasidium pullulans var. melanogenum</name>
    <dbReference type="NCBI Taxonomy" id="46634"/>
    <lineage>
        <taxon>Eukaryota</taxon>
        <taxon>Fungi</taxon>
        <taxon>Dikarya</taxon>
        <taxon>Ascomycota</taxon>
        <taxon>Pezizomycotina</taxon>
        <taxon>Dothideomycetes</taxon>
        <taxon>Dothideomycetidae</taxon>
        <taxon>Dothideales</taxon>
        <taxon>Saccotheciaceae</taxon>
        <taxon>Aureobasidium</taxon>
    </lineage>
</organism>
<dbReference type="OrthoDB" id="10250990at2759"/>
<dbReference type="EMBL" id="JAHFXF010000439">
    <property type="protein sequence ID" value="KAG9687725.1"/>
    <property type="molecule type" value="Genomic_DNA"/>
</dbReference>
<comment type="cofactor">
    <cofactor evidence="1">
        <name>FMN</name>
        <dbReference type="ChEBI" id="CHEBI:58210"/>
    </cofactor>
</comment>
<name>A0A9P8ED10_AURME</name>
<feature type="non-terminal residue" evidence="6">
    <location>
        <position position="154"/>
    </location>
</feature>
<dbReference type="PANTHER" id="PTHR33798:SF5">
    <property type="entry name" value="FLAVIN REDUCTASE LIKE DOMAIN-CONTAINING PROTEIN"/>
    <property type="match status" value="1"/>
</dbReference>